<dbReference type="NCBIfam" id="TIGR00614">
    <property type="entry name" value="recQ_fam"/>
    <property type="match status" value="1"/>
</dbReference>
<dbReference type="InterPro" id="IPR004589">
    <property type="entry name" value="DNA_helicase_ATP-dep_RecQ"/>
</dbReference>
<dbReference type="PROSITE" id="PS51192">
    <property type="entry name" value="HELICASE_ATP_BIND_1"/>
    <property type="match status" value="1"/>
</dbReference>
<evidence type="ECO:0000256" key="4">
    <source>
        <dbReference type="ARBA" id="ARBA00022801"/>
    </source>
</evidence>
<evidence type="ECO:0000256" key="5">
    <source>
        <dbReference type="ARBA" id="ARBA00022806"/>
    </source>
</evidence>
<evidence type="ECO:0000256" key="6">
    <source>
        <dbReference type="ARBA" id="ARBA00022840"/>
    </source>
</evidence>
<gene>
    <name evidence="15" type="ORF">HNR42_002318</name>
</gene>
<dbReference type="InterPro" id="IPR002464">
    <property type="entry name" value="DNA/RNA_helicase_DEAH_CS"/>
</dbReference>
<sequence length="546" mass="59321">MEPGYRSRSSRTRTARRLAREVFGYEQLLPAQEEAIRTVLGGRDTLVVMPTGAGKSAIYQISALDLEGPTLVVSPLIALQRDQVDTLEAFSPGCAALLNSTLRPPEREAVLEAFVGGDLEFLFLAPEQLASEETLERLRVAGPSLFVVDEAHCISEWGHDFRPDYLRLGAAVEALGHPTVLALTATAAPPVREEIVARLGMRDAAVLVSGFDRPNLHLEVRRFEEVAPKRAELIRRVLAAAKPGIVYAATRRGAEEIAAELCGAGLQAAAYHAGLQSQERDRAQAAFMNGEVEVMVATTAFGMGIDKADVRFVYHHDLPGSLDAYYQEIGRAGRDGQTAEVVLFYRPQDLGLQRFLTAGSLADADEIAGLLRALTECGGRADPAVLREALQFSASKLSGALGRLEDLGALRTLPGGEVELTLEESPEAVAAEAARVHDQRRSFERSRLEMMRGYAETDGCRRAYLMNYFGEDFAPPCGNCDACDSGEVRNEGERPFALGTRVRHAHFGAGQVVRYEGDKVTVLFDEMGYQALALAYVLDQGLLATE</sequence>
<keyword evidence="6" id="KW-0067">ATP-binding</keyword>
<comment type="caution">
    <text evidence="15">The sequence shown here is derived from an EMBL/GenBank/DDBJ whole genome shotgun (WGS) entry which is preliminary data.</text>
</comment>
<comment type="catalytic activity">
    <reaction evidence="9">
        <text>Couples ATP hydrolysis with the unwinding of duplex DNA by translocating in the 3'-5' direction.</text>
        <dbReference type="EC" id="5.6.2.4"/>
    </reaction>
</comment>
<keyword evidence="16" id="KW-1185">Reference proteome</keyword>
<dbReference type="GO" id="GO:0043590">
    <property type="term" value="C:bacterial nucleoid"/>
    <property type="evidence" value="ECO:0007669"/>
    <property type="project" value="TreeGrafter"/>
</dbReference>
<evidence type="ECO:0000256" key="12">
    <source>
        <dbReference type="ARBA" id="ARBA00044550"/>
    </source>
</evidence>
<evidence type="ECO:0000256" key="11">
    <source>
        <dbReference type="ARBA" id="ARBA00044535"/>
    </source>
</evidence>
<evidence type="ECO:0000256" key="10">
    <source>
        <dbReference type="ARBA" id="ARBA00034808"/>
    </source>
</evidence>
<evidence type="ECO:0000259" key="14">
    <source>
        <dbReference type="PROSITE" id="PS51194"/>
    </source>
</evidence>
<dbReference type="PROSITE" id="PS51194">
    <property type="entry name" value="HELICASE_CTER"/>
    <property type="match status" value="1"/>
</dbReference>
<dbReference type="AlphaFoldDB" id="A0A841I0Y1"/>
<evidence type="ECO:0000256" key="3">
    <source>
        <dbReference type="ARBA" id="ARBA00022741"/>
    </source>
</evidence>
<keyword evidence="7" id="KW-0238">DNA-binding</keyword>
<dbReference type="GO" id="GO:0006281">
    <property type="term" value="P:DNA repair"/>
    <property type="evidence" value="ECO:0007669"/>
    <property type="project" value="TreeGrafter"/>
</dbReference>
<dbReference type="GO" id="GO:0006310">
    <property type="term" value="P:DNA recombination"/>
    <property type="evidence" value="ECO:0007669"/>
    <property type="project" value="InterPro"/>
</dbReference>
<dbReference type="InterPro" id="IPR011545">
    <property type="entry name" value="DEAD/DEAH_box_helicase_dom"/>
</dbReference>
<keyword evidence="8" id="KW-0413">Isomerase</keyword>
<evidence type="ECO:0000256" key="9">
    <source>
        <dbReference type="ARBA" id="ARBA00034617"/>
    </source>
</evidence>
<dbReference type="GO" id="GO:0005737">
    <property type="term" value="C:cytoplasm"/>
    <property type="evidence" value="ECO:0007669"/>
    <property type="project" value="TreeGrafter"/>
</dbReference>
<dbReference type="InterPro" id="IPR027417">
    <property type="entry name" value="P-loop_NTPase"/>
</dbReference>
<dbReference type="SMART" id="SM00487">
    <property type="entry name" value="DEXDc"/>
    <property type="match status" value="1"/>
</dbReference>
<name>A0A841I0Y1_9DEIO</name>
<dbReference type="Pfam" id="PF00270">
    <property type="entry name" value="DEAD"/>
    <property type="match status" value="1"/>
</dbReference>
<dbReference type="PANTHER" id="PTHR13710">
    <property type="entry name" value="DNA HELICASE RECQ FAMILY MEMBER"/>
    <property type="match status" value="1"/>
</dbReference>
<evidence type="ECO:0000256" key="7">
    <source>
        <dbReference type="ARBA" id="ARBA00023125"/>
    </source>
</evidence>
<evidence type="ECO:0000256" key="1">
    <source>
        <dbReference type="ARBA" id="ARBA00005446"/>
    </source>
</evidence>
<dbReference type="InterPro" id="IPR032284">
    <property type="entry name" value="RecQ_Zn-bd"/>
</dbReference>
<dbReference type="GO" id="GO:0003677">
    <property type="term" value="F:DNA binding"/>
    <property type="evidence" value="ECO:0007669"/>
    <property type="project" value="UniProtKB-KW"/>
</dbReference>
<dbReference type="SMART" id="SM00490">
    <property type="entry name" value="HELICc"/>
    <property type="match status" value="1"/>
</dbReference>
<dbReference type="CDD" id="cd17920">
    <property type="entry name" value="DEXHc_RecQ"/>
    <property type="match status" value="1"/>
</dbReference>
<dbReference type="GO" id="GO:0005524">
    <property type="term" value="F:ATP binding"/>
    <property type="evidence" value="ECO:0007669"/>
    <property type="project" value="UniProtKB-KW"/>
</dbReference>
<dbReference type="Pfam" id="PF16124">
    <property type="entry name" value="RecQ_Zn_bind"/>
    <property type="match status" value="1"/>
</dbReference>
<dbReference type="Gene3D" id="3.40.50.300">
    <property type="entry name" value="P-loop containing nucleotide triphosphate hydrolases"/>
    <property type="match status" value="2"/>
</dbReference>
<keyword evidence="2" id="KW-0479">Metal-binding</keyword>
<dbReference type="GO" id="GO:0043138">
    <property type="term" value="F:3'-5' DNA helicase activity"/>
    <property type="evidence" value="ECO:0007669"/>
    <property type="project" value="UniProtKB-EC"/>
</dbReference>
<dbReference type="InterPro" id="IPR001650">
    <property type="entry name" value="Helicase_C-like"/>
</dbReference>
<keyword evidence="3" id="KW-0547">Nucleotide-binding</keyword>
<dbReference type="EC" id="5.6.2.4" evidence="10"/>
<keyword evidence="4 15" id="KW-0378">Hydrolase</keyword>
<dbReference type="GO" id="GO:0030894">
    <property type="term" value="C:replisome"/>
    <property type="evidence" value="ECO:0007669"/>
    <property type="project" value="TreeGrafter"/>
</dbReference>
<dbReference type="InterPro" id="IPR014001">
    <property type="entry name" value="Helicase_ATP-bd"/>
</dbReference>
<dbReference type="GO" id="GO:0016787">
    <property type="term" value="F:hydrolase activity"/>
    <property type="evidence" value="ECO:0007669"/>
    <property type="project" value="UniProtKB-KW"/>
</dbReference>
<feature type="domain" description="Helicase ATP-binding" evidence="13">
    <location>
        <begin position="36"/>
        <end position="205"/>
    </location>
</feature>
<dbReference type="GO" id="GO:0009378">
    <property type="term" value="F:four-way junction helicase activity"/>
    <property type="evidence" value="ECO:0007669"/>
    <property type="project" value="TreeGrafter"/>
</dbReference>
<protein>
    <recommendedName>
        <fullName evidence="11">ATP-dependent DNA helicase RecQ</fullName>
        <ecNumber evidence="10">5.6.2.4</ecNumber>
    </recommendedName>
    <alternativeName>
        <fullName evidence="12">DNA 3'-5' helicase RecQ</fullName>
    </alternativeName>
</protein>
<evidence type="ECO:0000313" key="16">
    <source>
        <dbReference type="Proteomes" id="UP000569951"/>
    </source>
</evidence>
<evidence type="ECO:0000256" key="2">
    <source>
        <dbReference type="ARBA" id="ARBA00022723"/>
    </source>
</evidence>
<dbReference type="SUPFAM" id="SSF52540">
    <property type="entry name" value="P-loop containing nucleoside triphosphate hydrolases"/>
    <property type="match status" value="1"/>
</dbReference>
<dbReference type="PROSITE" id="PS00690">
    <property type="entry name" value="DEAH_ATP_HELICASE"/>
    <property type="match status" value="1"/>
</dbReference>
<dbReference type="GO" id="GO:0046872">
    <property type="term" value="F:metal ion binding"/>
    <property type="evidence" value="ECO:0007669"/>
    <property type="project" value="UniProtKB-KW"/>
</dbReference>
<accession>A0A841I0Y1</accession>
<feature type="domain" description="Helicase C-terminal" evidence="14">
    <location>
        <begin position="233"/>
        <end position="375"/>
    </location>
</feature>
<evidence type="ECO:0000259" key="13">
    <source>
        <dbReference type="PROSITE" id="PS51192"/>
    </source>
</evidence>
<dbReference type="EMBL" id="JACHHG010000008">
    <property type="protein sequence ID" value="MBB6098883.1"/>
    <property type="molecule type" value="Genomic_DNA"/>
</dbReference>
<comment type="similarity">
    <text evidence="1">Belongs to the helicase family. RecQ subfamily.</text>
</comment>
<evidence type="ECO:0000256" key="8">
    <source>
        <dbReference type="ARBA" id="ARBA00023235"/>
    </source>
</evidence>
<evidence type="ECO:0000313" key="15">
    <source>
        <dbReference type="EMBL" id="MBB6098883.1"/>
    </source>
</evidence>
<dbReference type="Proteomes" id="UP000569951">
    <property type="component" value="Unassembled WGS sequence"/>
</dbReference>
<dbReference type="Pfam" id="PF00271">
    <property type="entry name" value="Helicase_C"/>
    <property type="match status" value="1"/>
</dbReference>
<dbReference type="RefSeq" id="WP_183987634.1">
    <property type="nucleotide sequence ID" value="NZ_JACHHG010000008.1"/>
</dbReference>
<dbReference type="PANTHER" id="PTHR13710:SF105">
    <property type="entry name" value="ATP-DEPENDENT DNA HELICASE Q1"/>
    <property type="match status" value="1"/>
</dbReference>
<proteinExistence type="inferred from homology"/>
<keyword evidence="5 15" id="KW-0347">Helicase</keyword>
<reference evidence="15 16" key="1">
    <citation type="submission" date="2020-08" db="EMBL/GenBank/DDBJ databases">
        <title>Genomic Encyclopedia of Type Strains, Phase IV (KMG-IV): sequencing the most valuable type-strain genomes for metagenomic binning, comparative biology and taxonomic classification.</title>
        <authorList>
            <person name="Goeker M."/>
        </authorList>
    </citation>
    <scope>NUCLEOTIDE SEQUENCE [LARGE SCALE GENOMIC DNA]</scope>
    <source>
        <strain evidence="15 16">DSM 21458</strain>
    </source>
</reference>
<organism evidence="15 16">
    <name type="scientific">Deinobacterium chartae</name>
    <dbReference type="NCBI Taxonomy" id="521158"/>
    <lineage>
        <taxon>Bacteria</taxon>
        <taxon>Thermotogati</taxon>
        <taxon>Deinococcota</taxon>
        <taxon>Deinococci</taxon>
        <taxon>Deinococcales</taxon>
        <taxon>Deinococcaceae</taxon>
        <taxon>Deinobacterium</taxon>
    </lineage>
</organism>